<dbReference type="Proteomes" id="UP001157914">
    <property type="component" value="Unassembled WGS sequence"/>
</dbReference>
<feature type="chain" id="PRO_5045542141" evidence="5">
    <location>
        <begin position="21"/>
        <end position="199"/>
    </location>
</feature>
<feature type="signal peptide" evidence="5">
    <location>
        <begin position="1"/>
        <end position="20"/>
    </location>
</feature>
<sequence length="199" mass="21601">MRGFGLICGMVLLCCGPAAAAPAFDCGKAEGAAEKLICANADLAELDQTLAQVFQAAVNVTETFPDGQAALAELRAYQRGWVKGRDECWKADDELSCIQSSYQRRIAELTAQYMLIPDVTPVFYMCRGNPADEIVAYFYPTDPPAARLERGDTIEIAVEGITGSGARYEGSFGLVFWVKGNEVMVEWPQGTEFTCKTTG</sequence>
<dbReference type="InterPro" id="IPR018660">
    <property type="entry name" value="MliC"/>
</dbReference>
<evidence type="ECO:0000313" key="8">
    <source>
        <dbReference type="EMBL" id="SMP04316.1"/>
    </source>
</evidence>
<protein>
    <submittedName>
        <fullName evidence="8">Uncharacterized protein YPO0702</fullName>
    </submittedName>
</protein>
<keyword evidence="1 5" id="KW-0732">Signal</keyword>
<dbReference type="EMBL" id="FXTT01000001">
    <property type="protein sequence ID" value="SMP04316.1"/>
    <property type="molecule type" value="Genomic_DNA"/>
</dbReference>
<keyword evidence="4" id="KW-0449">Lipoprotein</keyword>
<dbReference type="InterPro" id="IPR052755">
    <property type="entry name" value="Lysozyme_Inhibitor_LprI"/>
</dbReference>
<dbReference type="RefSeq" id="WP_155189164.1">
    <property type="nucleotide sequence ID" value="NZ_BAAAEA010000001.1"/>
</dbReference>
<evidence type="ECO:0000256" key="5">
    <source>
        <dbReference type="SAM" id="SignalP"/>
    </source>
</evidence>
<dbReference type="Pfam" id="PF07007">
    <property type="entry name" value="LprI"/>
    <property type="match status" value="1"/>
</dbReference>
<feature type="domain" description="C-type lysozyme inhibitor" evidence="7">
    <location>
        <begin position="124"/>
        <end position="190"/>
    </location>
</feature>
<keyword evidence="9" id="KW-1185">Reference proteome</keyword>
<evidence type="ECO:0000256" key="3">
    <source>
        <dbReference type="ARBA" id="ARBA00023139"/>
    </source>
</evidence>
<keyword evidence="3" id="KW-0564">Palmitate</keyword>
<evidence type="ECO:0000256" key="2">
    <source>
        <dbReference type="ARBA" id="ARBA00023136"/>
    </source>
</evidence>
<organism evidence="8 9">
    <name type="scientific">Roseibium denhamense</name>
    <dbReference type="NCBI Taxonomy" id="76305"/>
    <lineage>
        <taxon>Bacteria</taxon>
        <taxon>Pseudomonadati</taxon>
        <taxon>Pseudomonadota</taxon>
        <taxon>Alphaproteobacteria</taxon>
        <taxon>Hyphomicrobiales</taxon>
        <taxon>Stappiaceae</taxon>
        <taxon>Roseibium</taxon>
    </lineage>
</organism>
<evidence type="ECO:0000259" key="7">
    <source>
        <dbReference type="Pfam" id="PF09864"/>
    </source>
</evidence>
<gene>
    <name evidence="8" type="ORF">SAMN06265374_0607</name>
</gene>
<keyword evidence="2" id="KW-0472">Membrane</keyword>
<dbReference type="Gene3D" id="2.40.128.200">
    <property type="match status" value="1"/>
</dbReference>
<dbReference type="PANTHER" id="PTHR37549">
    <property type="entry name" value="LIPOPROTEIN LPRI"/>
    <property type="match status" value="1"/>
</dbReference>
<accession>A0ABY1N9W6</accession>
<name>A0ABY1N9W6_9HYPH</name>
<dbReference type="PANTHER" id="PTHR37549:SF1">
    <property type="entry name" value="LIPOPROTEIN LPRI"/>
    <property type="match status" value="1"/>
</dbReference>
<evidence type="ECO:0000256" key="4">
    <source>
        <dbReference type="ARBA" id="ARBA00023288"/>
    </source>
</evidence>
<feature type="domain" description="Lysozyme inhibitor LprI-like N-terminal" evidence="6">
    <location>
        <begin position="26"/>
        <end position="109"/>
    </location>
</feature>
<dbReference type="Pfam" id="PF09864">
    <property type="entry name" value="MliC"/>
    <property type="match status" value="1"/>
</dbReference>
<comment type="caution">
    <text evidence="8">The sequence shown here is derived from an EMBL/GenBank/DDBJ whole genome shotgun (WGS) entry which is preliminary data.</text>
</comment>
<evidence type="ECO:0000313" key="9">
    <source>
        <dbReference type="Proteomes" id="UP001157914"/>
    </source>
</evidence>
<evidence type="ECO:0000259" key="6">
    <source>
        <dbReference type="Pfam" id="PF07007"/>
    </source>
</evidence>
<dbReference type="InterPro" id="IPR036328">
    <property type="entry name" value="MliC_sf"/>
</dbReference>
<proteinExistence type="predicted"/>
<dbReference type="SUPFAM" id="SSF141488">
    <property type="entry name" value="YdhA-like"/>
    <property type="match status" value="1"/>
</dbReference>
<evidence type="ECO:0000256" key="1">
    <source>
        <dbReference type="ARBA" id="ARBA00022729"/>
    </source>
</evidence>
<dbReference type="InterPro" id="IPR009739">
    <property type="entry name" value="LprI-like_N"/>
</dbReference>
<dbReference type="Gene3D" id="1.20.1270.180">
    <property type="match status" value="1"/>
</dbReference>
<reference evidence="8 9" key="1">
    <citation type="submission" date="2017-05" db="EMBL/GenBank/DDBJ databases">
        <authorList>
            <person name="Varghese N."/>
            <person name="Submissions S."/>
        </authorList>
    </citation>
    <scope>NUCLEOTIDE SEQUENCE [LARGE SCALE GENOMIC DNA]</scope>
    <source>
        <strain evidence="8 9">DSM 15949</strain>
    </source>
</reference>